<evidence type="ECO:0000313" key="2">
    <source>
        <dbReference type="EMBL" id="ABC64423.1"/>
    </source>
</evidence>
<dbReference type="KEGG" id="eli:ELI_11655"/>
<dbReference type="EMBL" id="CP000157">
    <property type="protein sequence ID" value="ABC64423.1"/>
    <property type="molecule type" value="Genomic_DNA"/>
</dbReference>
<proteinExistence type="predicted"/>
<protein>
    <submittedName>
        <fullName evidence="2">Uncharacterized protein</fullName>
    </submittedName>
</protein>
<dbReference type="AlphaFoldDB" id="Q2N7B8"/>
<keyword evidence="3" id="KW-1185">Reference proteome</keyword>
<feature type="compositionally biased region" description="Basic and acidic residues" evidence="1">
    <location>
        <begin position="17"/>
        <end position="27"/>
    </location>
</feature>
<gene>
    <name evidence="2" type="ordered locus">ELI_11655</name>
</gene>
<dbReference type="Proteomes" id="UP000008808">
    <property type="component" value="Chromosome"/>
</dbReference>
<dbReference type="HOGENOM" id="CLU_3414678_0_0_5"/>
<name>Q2N7B8_ERYLH</name>
<reference evidence="3" key="1">
    <citation type="journal article" date="2009" name="J. Bacteriol.">
        <title>Complete genome sequence of Erythrobacter litoralis HTCC2594.</title>
        <authorList>
            <person name="Oh H.M."/>
            <person name="Giovannoni S.J."/>
            <person name="Ferriera S."/>
            <person name="Johnson J."/>
            <person name="Cho J.C."/>
        </authorList>
    </citation>
    <scope>NUCLEOTIDE SEQUENCE [LARGE SCALE GENOMIC DNA]</scope>
    <source>
        <strain evidence="3">HTCC2594</strain>
    </source>
</reference>
<evidence type="ECO:0000313" key="3">
    <source>
        <dbReference type="Proteomes" id="UP000008808"/>
    </source>
</evidence>
<sequence>MDLSGESQQSRFYRRNNVSDERLMATD</sequence>
<evidence type="ECO:0000256" key="1">
    <source>
        <dbReference type="SAM" id="MobiDB-lite"/>
    </source>
</evidence>
<feature type="compositionally biased region" description="Polar residues" evidence="1">
    <location>
        <begin position="1"/>
        <end position="11"/>
    </location>
</feature>
<feature type="region of interest" description="Disordered" evidence="1">
    <location>
        <begin position="1"/>
        <end position="27"/>
    </location>
</feature>
<accession>Q2N7B8</accession>
<organism evidence="2 3">
    <name type="scientific">Erythrobacter litoralis (strain HTCC2594)</name>
    <dbReference type="NCBI Taxonomy" id="314225"/>
    <lineage>
        <taxon>Bacteria</taxon>
        <taxon>Pseudomonadati</taxon>
        <taxon>Pseudomonadota</taxon>
        <taxon>Alphaproteobacteria</taxon>
        <taxon>Sphingomonadales</taxon>
        <taxon>Erythrobacteraceae</taxon>
        <taxon>Erythrobacter/Porphyrobacter group</taxon>
        <taxon>Erythrobacter</taxon>
    </lineage>
</organism>